<accession>A0A545UGD9</accession>
<evidence type="ECO:0008006" key="4">
    <source>
        <dbReference type="Google" id="ProtNLM"/>
    </source>
</evidence>
<evidence type="ECO:0000256" key="1">
    <source>
        <dbReference type="SAM" id="Phobius"/>
    </source>
</evidence>
<dbReference type="EMBL" id="VIKS01000004">
    <property type="protein sequence ID" value="TQV88540.1"/>
    <property type="molecule type" value="Genomic_DNA"/>
</dbReference>
<name>A0A545UGD9_9GAMM</name>
<sequence length="174" mass="19626">MASSLTASGVKSSYLYLGVIIIFLVVVGYFWFLKQPSLRSGLEQNAFYFNFLALKNSIRLANLKFLAGQANPTPTDQWVENEVGLDFNSKGYPIGTDITNSRQEKPESAENCKQIWQFLMGPLQPRVSTNSEPENYLVTLMNNDICVYRSPRINDRQIRYNSNTGKVSLLLVTG</sequence>
<keyword evidence="1" id="KW-1133">Transmembrane helix</keyword>
<dbReference type="Proteomes" id="UP000315439">
    <property type="component" value="Unassembled WGS sequence"/>
</dbReference>
<comment type="caution">
    <text evidence="2">The sequence shown here is derived from an EMBL/GenBank/DDBJ whole genome shotgun (WGS) entry which is preliminary data.</text>
</comment>
<evidence type="ECO:0000313" key="2">
    <source>
        <dbReference type="EMBL" id="TQV88540.1"/>
    </source>
</evidence>
<organism evidence="2 3">
    <name type="scientific">Aliikangiella coralliicola</name>
    <dbReference type="NCBI Taxonomy" id="2592383"/>
    <lineage>
        <taxon>Bacteria</taxon>
        <taxon>Pseudomonadati</taxon>
        <taxon>Pseudomonadota</taxon>
        <taxon>Gammaproteobacteria</taxon>
        <taxon>Oceanospirillales</taxon>
        <taxon>Pleioneaceae</taxon>
        <taxon>Aliikangiella</taxon>
    </lineage>
</organism>
<dbReference type="AlphaFoldDB" id="A0A545UGD9"/>
<gene>
    <name evidence="2" type="ORF">FLL46_08450</name>
</gene>
<evidence type="ECO:0000313" key="3">
    <source>
        <dbReference type="Proteomes" id="UP000315439"/>
    </source>
</evidence>
<reference evidence="2 3" key="1">
    <citation type="submission" date="2019-07" db="EMBL/GenBank/DDBJ databases">
        <title>Draft genome for Aliikangiella sp. M105.</title>
        <authorList>
            <person name="Wang G."/>
        </authorList>
    </citation>
    <scope>NUCLEOTIDE SEQUENCE [LARGE SCALE GENOMIC DNA]</scope>
    <source>
        <strain evidence="2 3">M105</strain>
    </source>
</reference>
<proteinExistence type="predicted"/>
<dbReference type="OrthoDB" id="6197443at2"/>
<keyword evidence="3" id="KW-1185">Reference proteome</keyword>
<protein>
    <recommendedName>
        <fullName evidence="4">MSHA biogenesis protein MshF</fullName>
    </recommendedName>
</protein>
<keyword evidence="1" id="KW-0472">Membrane</keyword>
<keyword evidence="1" id="KW-0812">Transmembrane</keyword>
<feature type="transmembrane region" description="Helical" evidence="1">
    <location>
        <begin position="14"/>
        <end position="33"/>
    </location>
</feature>
<dbReference type="RefSeq" id="WP_142893048.1">
    <property type="nucleotide sequence ID" value="NZ_ML660162.1"/>
</dbReference>